<dbReference type="InterPro" id="IPR057774">
    <property type="entry name" value="D8C_UMOD/GP2/OIT3-like"/>
</dbReference>
<organism evidence="5 6">
    <name type="scientific">Labrus bergylta</name>
    <name type="common">ballan wrasse</name>
    <dbReference type="NCBI Taxonomy" id="56723"/>
    <lineage>
        <taxon>Eukaryota</taxon>
        <taxon>Metazoa</taxon>
        <taxon>Chordata</taxon>
        <taxon>Craniata</taxon>
        <taxon>Vertebrata</taxon>
        <taxon>Euteleostomi</taxon>
        <taxon>Actinopterygii</taxon>
        <taxon>Neopterygii</taxon>
        <taxon>Teleostei</taxon>
        <taxon>Neoteleostei</taxon>
        <taxon>Acanthomorphata</taxon>
        <taxon>Eupercaria</taxon>
        <taxon>Labriformes</taxon>
        <taxon>Labridae</taxon>
        <taxon>Labrus</taxon>
    </lineage>
</organism>
<dbReference type="GeneTree" id="ENSGT00940000156038"/>
<feature type="domain" description="UMOD/GP2/OIT3-like D8C" evidence="4">
    <location>
        <begin position="231"/>
        <end position="317"/>
    </location>
</feature>
<evidence type="ECO:0000259" key="4">
    <source>
        <dbReference type="Pfam" id="PF23283"/>
    </source>
</evidence>
<dbReference type="Pfam" id="PF23283">
    <property type="entry name" value="D8C_UMOD"/>
    <property type="match status" value="1"/>
</dbReference>
<dbReference type="SUPFAM" id="SSF57196">
    <property type="entry name" value="EGF/Laminin"/>
    <property type="match status" value="1"/>
</dbReference>
<dbReference type="InterPro" id="IPR055355">
    <property type="entry name" value="ZP-C"/>
</dbReference>
<evidence type="ECO:0000256" key="1">
    <source>
        <dbReference type="ARBA" id="ARBA00022729"/>
    </source>
</evidence>
<evidence type="ECO:0000256" key="2">
    <source>
        <dbReference type="ARBA" id="ARBA00023157"/>
    </source>
</evidence>
<evidence type="ECO:0000313" key="5">
    <source>
        <dbReference type="Ensembl" id="ENSLBEP00000013170.1"/>
    </source>
</evidence>
<reference evidence="5" key="1">
    <citation type="submission" date="2025-08" db="UniProtKB">
        <authorList>
            <consortium name="Ensembl"/>
        </authorList>
    </citation>
    <scope>IDENTIFICATION</scope>
</reference>
<dbReference type="PANTHER" id="PTHR36191">
    <property type="entry name" value="ENDO/EXONUCLEASE/PHOSPHATASE DOMAIN-CONTAINING PROTEIN-RELATED"/>
    <property type="match status" value="1"/>
</dbReference>
<protein>
    <submittedName>
        <fullName evidence="5">Uncharacterized protein</fullName>
    </submittedName>
</protein>
<dbReference type="GO" id="GO:0005509">
    <property type="term" value="F:calcium ion binding"/>
    <property type="evidence" value="ECO:0007669"/>
    <property type="project" value="InterPro"/>
</dbReference>
<name>A0A3Q3LXN5_9LABR</name>
<evidence type="ECO:0000313" key="6">
    <source>
        <dbReference type="Proteomes" id="UP000261660"/>
    </source>
</evidence>
<dbReference type="GO" id="GO:0032502">
    <property type="term" value="P:developmental process"/>
    <property type="evidence" value="ECO:0007669"/>
    <property type="project" value="UniProtKB-ARBA"/>
</dbReference>
<dbReference type="PROSITE" id="PS01187">
    <property type="entry name" value="EGF_CA"/>
    <property type="match status" value="1"/>
</dbReference>
<keyword evidence="1" id="KW-0732">Signal</keyword>
<dbReference type="AlphaFoldDB" id="A0A3Q3LXN5"/>
<reference evidence="5" key="2">
    <citation type="submission" date="2025-09" db="UniProtKB">
        <authorList>
            <consortium name="Ensembl"/>
        </authorList>
    </citation>
    <scope>IDENTIFICATION</scope>
</reference>
<proteinExistence type="predicted"/>
<feature type="domain" description="ZP-C" evidence="3">
    <location>
        <begin position="405"/>
        <end position="457"/>
    </location>
</feature>
<keyword evidence="6" id="KW-1185">Reference proteome</keyword>
<evidence type="ECO:0000259" key="3">
    <source>
        <dbReference type="Pfam" id="PF00100"/>
    </source>
</evidence>
<dbReference type="PANTHER" id="PTHR36191:SF4">
    <property type="entry name" value="VWFD DOMAIN-CONTAINING PROTEIN"/>
    <property type="match status" value="1"/>
</dbReference>
<sequence>MLIPVVKTDFFGCGLMALPALLQPVWNLVELQFFVLPHRLHFSRPEVAPWITHMVDRTLVSSCDSCHDEAACHESKERGDTFSNQTLSCLCNDGFVGDGLMCYSIKLCSDSSCCKEGYQWSPDRGCVDTDECSLTDSPCKPSQVCTNTPGSFVCLEPSPSSRSGPSSQSVQFSCGSTVCPSGTDCVRMNGTLQCADPCQEYTVLNDDWRSTNNTSTQNLHCDQHVDWQGWYRLFLGQTSAQIPERCVAENSCGTHAPLWITTPHPTQSGQIVSRTVCGSWLGSCCFFSSHTIHVKLCYGNYFVYKLVRPISCSLAYCLLPPVGKFFLPLFGNAFNAATHNTSTKVYMSMYFPLIQSTPVFQTNRTHTIYSNSLFVYPVINGSFNLPVSIPFSCAYPLETDTTLFVLSARCSTDAQQVSVIESGMSLRARFSALLFLLEDDYRAIYLHCNISLCDRERFHCVPVSQTVHFINELFIHNHCCLKKWTVTISALSVSSPP</sequence>
<dbReference type="Ensembl" id="ENSLBET00000013864.1">
    <property type="protein sequence ID" value="ENSLBEP00000013170.1"/>
    <property type="gene ID" value="ENSLBEG00000010070.1"/>
</dbReference>
<dbReference type="Proteomes" id="UP000261660">
    <property type="component" value="Unplaced"/>
</dbReference>
<dbReference type="CDD" id="cd00054">
    <property type="entry name" value="EGF_CA"/>
    <property type="match status" value="1"/>
</dbReference>
<dbReference type="Pfam" id="PF00100">
    <property type="entry name" value="Zona_pellucida"/>
    <property type="match status" value="1"/>
</dbReference>
<dbReference type="Gene3D" id="2.10.25.10">
    <property type="entry name" value="Laminin"/>
    <property type="match status" value="2"/>
</dbReference>
<keyword evidence="2" id="KW-1015">Disulfide bond</keyword>
<accession>A0A3Q3LXN5</accession>
<dbReference type="InterPro" id="IPR018097">
    <property type="entry name" value="EGF_Ca-bd_CS"/>
</dbReference>